<protein>
    <submittedName>
        <fullName evidence="2">Uncharacterized protein</fullName>
    </submittedName>
</protein>
<feature type="compositionally biased region" description="Basic and acidic residues" evidence="1">
    <location>
        <begin position="121"/>
        <end position="139"/>
    </location>
</feature>
<evidence type="ECO:0000256" key="1">
    <source>
        <dbReference type="SAM" id="MobiDB-lite"/>
    </source>
</evidence>
<feature type="region of interest" description="Disordered" evidence="1">
    <location>
        <begin position="1"/>
        <end position="104"/>
    </location>
</feature>
<gene>
    <name evidence="2" type="ORF">K435DRAFT_597751</name>
</gene>
<organism evidence="2 3">
    <name type="scientific">Dendrothele bispora (strain CBS 962.96)</name>
    <dbReference type="NCBI Taxonomy" id="1314807"/>
    <lineage>
        <taxon>Eukaryota</taxon>
        <taxon>Fungi</taxon>
        <taxon>Dikarya</taxon>
        <taxon>Basidiomycota</taxon>
        <taxon>Agaricomycotina</taxon>
        <taxon>Agaricomycetes</taxon>
        <taxon>Agaricomycetidae</taxon>
        <taxon>Agaricales</taxon>
        <taxon>Agaricales incertae sedis</taxon>
        <taxon>Dendrothele</taxon>
    </lineage>
</organism>
<feature type="non-terminal residue" evidence="2">
    <location>
        <position position="139"/>
    </location>
</feature>
<reference evidence="2 3" key="1">
    <citation type="journal article" date="2019" name="Nat. Ecol. Evol.">
        <title>Megaphylogeny resolves global patterns of mushroom evolution.</title>
        <authorList>
            <person name="Varga T."/>
            <person name="Krizsan K."/>
            <person name="Foldi C."/>
            <person name="Dima B."/>
            <person name="Sanchez-Garcia M."/>
            <person name="Sanchez-Ramirez S."/>
            <person name="Szollosi G.J."/>
            <person name="Szarkandi J.G."/>
            <person name="Papp V."/>
            <person name="Albert L."/>
            <person name="Andreopoulos W."/>
            <person name="Angelini C."/>
            <person name="Antonin V."/>
            <person name="Barry K.W."/>
            <person name="Bougher N.L."/>
            <person name="Buchanan P."/>
            <person name="Buyck B."/>
            <person name="Bense V."/>
            <person name="Catcheside P."/>
            <person name="Chovatia M."/>
            <person name="Cooper J."/>
            <person name="Damon W."/>
            <person name="Desjardin D."/>
            <person name="Finy P."/>
            <person name="Geml J."/>
            <person name="Haridas S."/>
            <person name="Hughes K."/>
            <person name="Justo A."/>
            <person name="Karasinski D."/>
            <person name="Kautmanova I."/>
            <person name="Kiss B."/>
            <person name="Kocsube S."/>
            <person name="Kotiranta H."/>
            <person name="LaButti K.M."/>
            <person name="Lechner B.E."/>
            <person name="Liimatainen K."/>
            <person name="Lipzen A."/>
            <person name="Lukacs Z."/>
            <person name="Mihaltcheva S."/>
            <person name="Morgado L.N."/>
            <person name="Niskanen T."/>
            <person name="Noordeloos M.E."/>
            <person name="Ohm R.A."/>
            <person name="Ortiz-Santana B."/>
            <person name="Ovrebo C."/>
            <person name="Racz N."/>
            <person name="Riley R."/>
            <person name="Savchenko A."/>
            <person name="Shiryaev A."/>
            <person name="Soop K."/>
            <person name="Spirin V."/>
            <person name="Szebenyi C."/>
            <person name="Tomsovsky M."/>
            <person name="Tulloss R.E."/>
            <person name="Uehling J."/>
            <person name="Grigoriev I.V."/>
            <person name="Vagvolgyi C."/>
            <person name="Papp T."/>
            <person name="Martin F.M."/>
            <person name="Miettinen O."/>
            <person name="Hibbett D.S."/>
            <person name="Nagy L.G."/>
        </authorList>
    </citation>
    <scope>NUCLEOTIDE SEQUENCE [LARGE SCALE GENOMIC DNA]</scope>
    <source>
        <strain evidence="2 3">CBS 962.96</strain>
    </source>
</reference>
<feature type="compositionally biased region" description="Basic and acidic residues" evidence="1">
    <location>
        <begin position="89"/>
        <end position="104"/>
    </location>
</feature>
<sequence>LLELRKQVADLDNRYWQRHFERMREQKSTSSSSDNKSKKKDNSSTTSKPNPTSSISSPSSGNSSGNQSGSGKNTSGSSNSSSGNNSKKPYADKLGKDRKLTQAERERRKKFNLCAFCGGNHKIDDCNKRKKAQEAHGRA</sequence>
<name>A0A4S8M3I4_DENBC</name>
<feature type="compositionally biased region" description="Low complexity" evidence="1">
    <location>
        <begin position="43"/>
        <end position="88"/>
    </location>
</feature>
<keyword evidence="3" id="KW-1185">Reference proteome</keyword>
<feature type="compositionally biased region" description="Basic and acidic residues" evidence="1">
    <location>
        <begin position="1"/>
        <end position="27"/>
    </location>
</feature>
<feature type="non-terminal residue" evidence="2">
    <location>
        <position position="1"/>
    </location>
</feature>
<evidence type="ECO:0000313" key="2">
    <source>
        <dbReference type="EMBL" id="THU96550.1"/>
    </source>
</evidence>
<dbReference type="EMBL" id="ML179174">
    <property type="protein sequence ID" value="THU96550.1"/>
    <property type="molecule type" value="Genomic_DNA"/>
</dbReference>
<feature type="region of interest" description="Disordered" evidence="1">
    <location>
        <begin position="119"/>
        <end position="139"/>
    </location>
</feature>
<dbReference type="AlphaFoldDB" id="A0A4S8M3I4"/>
<dbReference type="Proteomes" id="UP000297245">
    <property type="component" value="Unassembled WGS sequence"/>
</dbReference>
<evidence type="ECO:0000313" key="3">
    <source>
        <dbReference type="Proteomes" id="UP000297245"/>
    </source>
</evidence>
<proteinExistence type="predicted"/>
<accession>A0A4S8M3I4</accession>
<dbReference type="OrthoDB" id="3071271at2759"/>